<evidence type="ECO:0000313" key="3">
    <source>
        <dbReference type="Proteomes" id="UP001597459"/>
    </source>
</evidence>
<dbReference type="InterPro" id="IPR001466">
    <property type="entry name" value="Beta-lactam-related"/>
</dbReference>
<comment type="caution">
    <text evidence="2">The sequence shown here is derived from an EMBL/GenBank/DDBJ whole genome shotgun (WGS) entry which is preliminary data.</text>
</comment>
<dbReference type="InterPro" id="IPR012338">
    <property type="entry name" value="Beta-lactam/transpept-like"/>
</dbReference>
<dbReference type="Proteomes" id="UP001597459">
    <property type="component" value="Unassembled WGS sequence"/>
</dbReference>
<accession>A0ABW5N4K4</accession>
<keyword evidence="3" id="KW-1185">Reference proteome</keyword>
<name>A0ABW5N4K4_9FLAO</name>
<evidence type="ECO:0000313" key="2">
    <source>
        <dbReference type="EMBL" id="MFD2590470.1"/>
    </source>
</evidence>
<dbReference type="SUPFAM" id="SSF56601">
    <property type="entry name" value="beta-lactamase/transpeptidase-like"/>
    <property type="match status" value="1"/>
</dbReference>
<feature type="domain" description="Beta-lactamase-related" evidence="1">
    <location>
        <begin position="86"/>
        <end position="360"/>
    </location>
</feature>
<dbReference type="RefSeq" id="WP_378257535.1">
    <property type="nucleotide sequence ID" value="NZ_JBHSJV010000001.1"/>
</dbReference>
<evidence type="ECO:0000259" key="1">
    <source>
        <dbReference type="Pfam" id="PF00144"/>
    </source>
</evidence>
<keyword evidence="2" id="KW-0378">Hydrolase</keyword>
<dbReference type="GO" id="GO:0016787">
    <property type="term" value="F:hydrolase activity"/>
    <property type="evidence" value="ECO:0007669"/>
    <property type="project" value="UniProtKB-KW"/>
</dbReference>
<dbReference type="EC" id="3.-.-.-" evidence="2"/>
<dbReference type="PANTHER" id="PTHR43283:SF7">
    <property type="entry name" value="BETA-LACTAMASE-RELATED DOMAIN-CONTAINING PROTEIN"/>
    <property type="match status" value="1"/>
</dbReference>
<sequence length="388" mass="44201">MKYIKRFFKGLLLLLGLIILLLYIFDYDYILKGVRVVYLKGYTSAYIDDYPSFDNRTIKKGETVIAWKQHPGYNTATATDKLIATNEKYGTVAYLIIKDDQIWYEKYEEGYGVSSKTNSFSMAKSIVTLLLGKAIADGYVKDLEQPIGDFLPEFSEGIAAKVTVGDLSSMSSGLDWTEHYTSPFSITARTYYDDDIRPIFKNLKIIEEPGKSYKYLSGNTQLLAMVLEKATGRNLSDYLSESLWKPLGMQQDALWQLDSEENGMEKAYCCISSNARDFAKFGVLMNHEGMFNGRQIIPKEFVDIATNPRFGNGTPYGYGYWLSNHMGKKIFLMRGILGQYVISIPEDNLVIVRLGHKRGVFEGDKDFTDDFYVYVEEAYKMLENASQN</sequence>
<gene>
    <name evidence="2" type="ORF">ACFSTE_06465</name>
</gene>
<organism evidence="2 3">
    <name type="scientific">Aquimarina hainanensis</name>
    <dbReference type="NCBI Taxonomy" id="1578017"/>
    <lineage>
        <taxon>Bacteria</taxon>
        <taxon>Pseudomonadati</taxon>
        <taxon>Bacteroidota</taxon>
        <taxon>Flavobacteriia</taxon>
        <taxon>Flavobacteriales</taxon>
        <taxon>Flavobacteriaceae</taxon>
        <taxon>Aquimarina</taxon>
    </lineage>
</organism>
<reference evidence="3" key="1">
    <citation type="journal article" date="2019" name="Int. J. Syst. Evol. Microbiol.">
        <title>The Global Catalogue of Microorganisms (GCM) 10K type strain sequencing project: providing services to taxonomists for standard genome sequencing and annotation.</title>
        <authorList>
            <consortium name="The Broad Institute Genomics Platform"/>
            <consortium name="The Broad Institute Genome Sequencing Center for Infectious Disease"/>
            <person name="Wu L."/>
            <person name="Ma J."/>
        </authorList>
    </citation>
    <scope>NUCLEOTIDE SEQUENCE [LARGE SCALE GENOMIC DNA]</scope>
    <source>
        <strain evidence="3">KCTC 42423</strain>
    </source>
</reference>
<dbReference type="PANTHER" id="PTHR43283">
    <property type="entry name" value="BETA-LACTAMASE-RELATED"/>
    <property type="match status" value="1"/>
</dbReference>
<dbReference type="InterPro" id="IPR050789">
    <property type="entry name" value="Diverse_Enzym_Activities"/>
</dbReference>
<proteinExistence type="predicted"/>
<dbReference type="Pfam" id="PF00144">
    <property type="entry name" value="Beta-lactamase"/>
    <property type="match status" value="1"/>
</dbReference>
<protein>
    <submittedName>
        <fullName evidence="2">Serine hydrolase domain-containing protein</fullName>
        <ecNumber evidence="2">3.-.-.-</ecNumber>
    </submittedName>
</protein>
<dbReference type="EMBL" id="JBHULX010000004">
    <property type="protein sequence ID" value="MFD2590470.1"/>
    <property type="molecule type" value="Genomic_DNA"/>
</dbReference>
<dbReference type="Gene3D" id="3.40.710.10">
    <property type="entry name" value="DD-peptidase/beta-lactamase superfamily"/>
    <property type="match status" value="1"/>
</dbReference>